<evidence type="ECO:0000259" key="1">
    <source>
        <dbReference type="SMART" id="SM00460"/>
    </source>
</evidence>
<evidence type="ECO:0000313" key="3">
    <source>
        <dbReference type="Proteomes" id="UP000606044"/>
    </source>
</evidence>
<dbReference type="InterPro" id="IPR002931">
    <property type="entry name" value="Transglutaminase-like"/>
</dbReference>
<dbReference type="Gene3D" id="3.10.620.30">
    <property type="match status" value="1"/>
</dbReference>
<dbReference type="PANTHER" id="PTHR33490">
    <property type="entry name" value="BLR5614 PROTEIN-RELATED"/>
    <property type="match status" value="1"/>
</dbReference>
<dbReference type="RefSeq" id="WP_188582347.1">
    <property type="nucleotide sequence ID" value="NZ_BMCT01000007.1"/>
</dbReference>
<dbReference type="PANTHER" id="PTHR33490:SF1">
    <property type="entry name" value="SLL1233 PROTEIN"/>
    <property type="match status" value="1"/>
</dbReference>
<dbReference type="AlphaFoldDB" id="A0A917C9E1"/>
<protein>
    <submittedName>
        <fullName evidence="2">Transglutaminase</fullName>
    </submittedName>
</protein>
<evidence type="ECO:0000313" key="2">
    <source>
        <dbReference type="EMBL" id="GGF77989.1"/>
    </source>
</evidence>
<dbReference type="Pfam" id="PF01841">
    <property type="entry name" value="Transglut_core"/>
    <property type="match status" value="1"/>
</dbReference>
<dbReference type="Pfam" id="PF08379">
    <property type="entry name" value="Bact_transglu_N"/>
    <property type="match status" value="1"/>
</dbReference>
<name>A0A917C9E1_9HYPH</name>
<accession>A0A917C9E1</accession>
<dbReference type="SMART" id="SM00460">
    <property type="entry name" value="TGc"/>
    <property type="match status" value="1"/>
</dbReference>
<feature type="domain" description="Transglutaminase-like" evidence="1">
    <location>
        <begin position="172"/>
        <end position="238"/>
    </location>
</feature>
<reference evidence="2" key="1">
    <citation type="journal article" date="2014" name="Int. J. Syst. Evol. Microbiol.">
        <title>Complete genome sequence of Corynebacterium casei LMG S-19264T (=DSM 44701T), isolated from a smear-ripened cheese.</title>
        <authorList>
            <consortium name="US DOE Joint Genome Institute (JGI-PGF)"/>
            <person name="Walter F."/>
            <person name="Albersmeier A."/>
            <person name="Kalinowski J."/>
            <person name="Ruckert C."/>
        </authorList>
    </citation>
    <scope>NUCLEOTIDE SEQUENCE</scope>
    <source>
        <strain evidence="2">CCM 7897</strain>
    </source>
</reference>
<proteinExistence type="predicted"/>
<organism evidence="2 3">
    <name type="scientific">Azorhizobium oxalatiphilum</name>
    <dbReference type="NCBI Taxonomy" id="980631"/>
    <lineage>
        <taxon>Bacteria</taxon>
        <taxon>Pseudomonadati</taxon>
        <taxon>Pseudomonadota</taxon>
        <taxon>Alphaproteobacteria</taxon>
        <taxon>Hyphomicrobiales</taxon>
        <taxon>Xanthobacteraceae</taxon>
        <taxon>Azorhizobium</taxon>
    </lineage>
</organism>
<reference evidence="2" key="2">
    <citation type="submission" date="2020-09" db="EMBL/GenBank/DDBJ databases">
        <authorList>
            <person name="Sun Q."/>
            <person name="Sedlacek I."/>
        </authorList>
    </citation>
    <scope>NUCLEOTIDE SEQUENCE</scope>
    <source>
        <strain evidence="2">CCM 7897</strain>
    </source>
</reference>
<dbReference type="InterPro" id="IPR038765">
    <property type="entry name" value="Papain-like_cys_pep_sf"/>
</dbReference>
<gene>
    <name evidence="2" type="ORF">GCM10007301_42460</name>
</gene>
<dbReference type="SUPFAM" id="SSF54001">
    <property type="entry name" value="Cysteine proteinases"/>
    <property type="match status" value="1"/>
</dbReference>
<dbReference type="InterPro" id="IPR013589">
    <property type="entry name" value="Bac_transglu_N"/>
</dbReference>
<sequence length="283" mass="30190">MRVHIVHRTTYDYHQPVALGPHRLLLRPRAQSQAQLLDFSLTVSPEANLFWEADANGNALALATFREETDRLVVESRAELELPGIPGPAPLLAPEAATYPFLYSEADWSHIAPLAAPACPDAEGRLTAWARGLVAGQPTPSLALLQDLNAAVRDAARYEERIEPGVQPPLETLQRGIASCRDFALLFAEGARALGLAARLVSGYLANPGGSAPGTATTHAWAEVFLPGAGFVPFDSTHATMGGHNLVPVAVGRTLEETTPVSGSFLGRPDALRQMIVDVEITA</sequence>
<dbReference type="EMBL" id="BMCT01000007">
    <property type="protein sequence ID" value="GGF77989.1"/>
    <property type="molecule type" value="Genomic_DNA"/>
</dbReference>
<comment type="caution">
    <text evidence="2">The sequence shown here is derived from an EMBL/GenBank/DDBJ whole genome shotgun (WGS) entry which is preliminary data.</text>
</comment>
<dbReference type="Proteomes" id="UP000606044">
    <property type="component" value="Unassembled WGS sequence"/>
</dbReference>
<keyword evidence="3" id="KW-1185">Reference proteome</keyword>